<reference evidence="2 3" key="1">
    <citation type="submission" date="2019-10" db="EMBL/GenBank/DDBJ databases">
        <title>Rudanella paleaurantiibacter sp. nov., isolated from sludge.</title>
        <authorList>
            <person name="Xu S.Q."/>
        </authorList>
    </citation>
    <scope>NUCLEOTIDE SEQUENCE [LARGE SCALE GENOMIC DNA]</scope>
    <source>
        <strain evidence="2 3">HX-22-17</strain>
    </source>
</reference>
<keyword evidence="1" id="KW-0812">Transmembrane</keyword>
<evidence type="ECO:0000313" key="2">
    <source>
        <dbReference type="EMBL" id="KAB7732302.1"/>
    </source>
</evidence>
<proteinExistence type="predicted"/>
<evidence type="ECO:0000256" key="1">
    <source>
        <dbReference type="SAM" id="Phobius"/>
    </source>
</evidence>
<dbReference type="CDD" id="cd21650">
    <property type="entry name" value="CrtA-like"/>
    <property type="match status" value="1"/>
</dbReference>
<accession>A0A7J5U460</accession>
<sequence>MYGPGSNNWVVFGGLNIVSVYSIMSIVTVSVLHYRPAARFRAFANMGRALMRPFSAEGLRFGKLMGSGQNFGLIPNLSTYVYMGVWDTEQQAGQFLNSSSFAALSDGTDSVSTLYLAPYHAHGLWDGVNPFGDGRPQGATRPPNPDAPVAVLTRATIRLGALPDFWRHVPAARQRLLDHKDNLLFAIGVGETPVVQQCTISVWRNRAAVEQFAYRQSGHKEVVRRTRDRRWYSEELFARFSVVGWDNPPASATLTSSLE</sequence>
<dbReference type="Proteomes" id="UP000488299">
    <property type="component" value="Unassembled WGS sequence"/>
</dbReference>
<comment type="caution">
    <text evidence="2">The sequence shown here is derived from an EMBL/GenBank/DDBJ whole genome shotgun (WGS) entry which is preliminary data.</text>
</comment>
<keyword evidence="1" id="KW-1133">Transmembrane helix</keyword>
<organism evidence="2 3">
    <name type="scientific">Rudanella paleaurantiibacter</name>
    <dbReference type="NCBI Taxonomy" id="2614655"/>
    <lineage>
        <taxon>Bacteria</taxon>
        <taxon>Pseudomonadati</taxon>
        <taxon>Bacteroidota</taxon>
        <taxon>Cytophagia</taxon>
        <taxon>Cytophagales</taxon>
        <taxon>Cytophagaceae</taxon>
        <taxon>Rudanella</taxon>
    </lineage>
</organism>
<gene>
    <name evidence="2" type="ORF">F5984_06855</name>
</gene>
<protein>
    <submittedName>
        <fullName evidence="2">DUF3291 domain-containing protein</fullName>
    </submittedName>
</protein>
<dbReference type="EMBL" id="WELI01000002">
    <property type="protein sequence ID" value="KAB7732302.1"/>
    <property type="molecule type" value="Genomic_DNA"/>
</dbReference>
<evidence type="ECO:0000313" key="3">
    <source>
        <dbReference type="Proteomes" id="UP000488299"/>
    </source>
</evidence>
<keyword evidence="1" id="KW-0472">Membrane</keyword>
<dbReference type="InterPro" id="IPR049574">
    <property type="entry name" value="CrtA-like"/>
</dbReference>
<feature type="transmembrane region" description="Helical" evidence="1">
    <location>
        <begin position="12"/>
        <end position="32"/>
    </location>
</feature>
<name>A0A7J5U460_9BACT</name>
<keyword evidence="3" id="KW-1185">Reference proteome</keyword>
<dbReference type="AlphaFoldDB" id="A0A7J5U460"/>